<dbReference type="InterPro" id="IPR000340">
    <property type="entry name" value="Dual-sp_phosphatase_cat-dom"/>
</dbReference>
<reference evidence="3" key="1">
    <citation type="journal article" date="2019" name="Int. J. Syst. Evol. Microbiol.">
        <title>The Global Catalogue of Microorganisms (GCM) 10K type strain sequencing project: providing services to taxonomists for standard genome sequencing and annotation.</title>
        <authorList>
            <consortium name="The Broad Institute Genomics Platform"/>
            <consortium name="The Broad Institute Genome Sequencing Center for Infectious Disease"/>
            <person name="Wu L."/>
            <person name="Ma J."/>
        </authorList>
    </citation>
    <scope>NUCLEOTIDE SEQUENCE [LARGE SCALE GENOMIC DNA]</scope>
    <source>
        <strain evidence="3">CGMCC 4.7177</strain>
    </source>
</reference>
<proteinExistence type="predicted"/>
<dbReference type="Proteomes" id="UP001597218">
    <property type="component" value="Unassembled WGS sequence"/>
</dbReference>
<accession>A0ABW4SDM6</accession>
<feature type="domain" description="Tyrosine specific protein phosphatases" evidence="1">
    <location>
        <begin position="67"/>
        <end position="128"/>
    </location>
</feature>
<dbReference type="InterPro" id="IPR029021">
    <property type="entry name" value="Prot-tyrosine_phosphatase-like"/>
</dbReference>
<dbReference type="InterPro" id="IPR000387">
    <property type="entry name" value="Tyr_Pase_dom"/>
</dbReference>
<dbReference type="EMBL" id="JBHUGI010000006">
    <property type="protein sequence ID" value="MFD1927030.1"/>
    <property type="molecule type" value="Genomic_DNA"/>
</dbReference>
<dbReference type="PANTHER" id="PTHR47216">
    <property type="match status" value="1"/>
</dbReference>
<sequence>MKTLKEKLYQELIPGRIFIGGIDAIDDLLSNENIDVIYDLRAEVNHPLSTEISVHQPILDVGEQQDNSITSTTKTIAEAYRSGKNIYFHCNTGRGRAGTIAAATLLELGLANTVNDAEQKALEIRPQINIKPQFKEALTRIYEDQTK</sequence>
<gene>
    <name evidence="2" type="ORF">ACFSFY_03015</name>
</gene>
<keyword evidence="3" id="KW-1185">Reference proteome</keyword>
<dbReference type="SUPFAM" id="SSF52799">
    <property type="entry name" value="(Phosphotyrosine protein) phosphatases II"/>
    <property type="match status" value="1"/>
</dbReference>
<dbReference type="PANTHER" id="PTHR47216:SF4">
    <property type="entry name" value="OS01G0859400 PROTEIN"/>
    <property type="match status" value="1"/>
</dbReference>
<dbReference type="RefSeq" id="WP_381535690.1">
    <property type="nucleotide sequence ID" value="NZ_JBHUGI010000006.1"/>
</dbReference>
<dbReference type="PROSITE" id="PS50056">
    <property type="entry name" value="TYR_PHOSPHATASE_2"/>
    <property type="match status" value="1"/>
</dbReference>
<evidence type="ECO:0000313" key="2">
    <source>
        <dbReference type="EMBL" id="MFD1927030.1"/>
    </source>
</evidence>
<evidence type="ECO:0000313" key="3">
    <source>
        <dbReference type="Proteomes" id="UP001597218"/>
    </source>
</evidence>
<dbReference type="Pfam" id="PF00782">
    <property type="entry name" value="DSPc"/>
    <property type="match status" value="1"/>
</dbReference>
<name>A0ABW4SDM6_9BACL</name>
<protein>
    <submittedName>
        <fullName evidence="2">Dual specificity protein phosphatase family protein</fullName>
    </submittedName>
</protein>
<organism evidence="2 3">
    <name type="scientific">Sporosarcina siberiensis</name>
    <dbReference type="NCBI Taxonomy" id="1365606"/>
    <lineage>
        <taxon>Bacteria</taxon>
        <taxon>Bacillati</taxon>
        <taxon>Bacillota</taxon>
        <taxon>Bacilli</taxon>
        <taxon>Bacillales</taxon>
        <taxon>Caryophanaceae</taxon>
        <taxon>Sporosarcina</taxon>
    </lineage>
</organism>
<evidence type="ECO:0000259" key="1">
    <source>
        <dbReference type="PROSITE" id="PS50056"/>
    </source>
</evidence>
<dbReference type="Gene3D" id="3.90.190.10">
    <property type="entry name" value="Protein tyrosine phosphatase superfamily"/>
    <property type="match status" value="1"/>
</dbReference>
<comment type="caution">
    <text evidence="2">The sequence shown here is derived from an EMBL/GenBank/DDBJ whole genome shotgun (WGS) entry which is preliminary data.</text>
</comment>